<dbReference type="SUPFAM" id="SSF48452">
    <property type="entry name" value="TPR-like"/>
    <property type="match status" value="1"/>
</dbReference>
<organism evidence="5">
    <name type="scientific">candidate division CPR3 bacterium</name>
    <dbReference type="NCBI Taxonomy" id="2268181"/>
    <lineage>
        <taxon>Bacteria</taxon>
        <taxon>Bacteria division CPR3</taxon>
    </lineage>
</organism>
<protein>
    <submittedName>
        <fullName evidence="5">Tetratricopeptide repeat protein</fullName>
    </submittedName>
</protein>
<keyword evidence="1" id="KW-0677">Repeat</keyword>
<dbReference type="PANTHER" id="PTHR44943:SF8">
    <property type="entry name" value="TPR REPEAT-CONTAINING PROTEIN MJ0263"/>
    <property type="match status" value="1"/>
</dbReference>
<evidence type="ECO:0000256" key="3">
    <source>
        <dbReference type="PROSITE-ProRule" id="PRU00339"/>
    </source>
</evidence>
<dbReference type="SMART" id="SM00028">
    <property type="entry name" value="TPR"/>
    <property type="match status" value="4"/>
</dbReference>
<proteinExistence type="predicted"/>
<comment type="caution">
    <text evidence="5">The sequence shown here is derived from an EMBL/GenBank/DDBJ whole genome shotgun (WGS) entry which is preliminary data.</text>
</comment>
<feature type="repeat" description="TPR" evidence="3">
    <location>
        <begin position="182"/>
        <end position="215"/>
    </location>
</feature>
<reference evidence="5" key="1">
    <citation type="journal article" date="2020" name="mSystems">
        <title>Genome- and Community-Level Interaction Insights into Carbon Utilization and Element Cycling Functions of Hydrothermarchaeota in Hydrothermal Sediment.</title>
        <authorList>
            <person name="Zhou Z."/>
            <person name="Liu Y."/>
            <person name="Xu W."/>
            <person name="Pan J."/>
            <person name="Luo Z.H."/>
            <person name="Li M."/>
        </authorList>
    </citation>
    <scope>NUCLEOTIDE SEQUENCE [LARGE SCALE GENOMIC DNA]</scope>
    <source>
        <strain evidence="5">SpSt-579</strain>
    </source>
</reference>
<dbReference type="InterPro" id="IPR019734">
    <property type="entry name" value="TPR_rpt"/>
</dbReference>
<dbReference type="Pfam" id="PF13424">
    <property type="entry name" value="TPR_12"/>
    <property type="match status" value="1"/>
</dbReference>
<keyword evidence="2 3" id="KW-0802">TPR repeat</keyword>
<sequence length="235" mass="27079">METIVIIIILAVIFLLIARKIPAVSSEIKEIEAVGLGDGKKEEQKMVKFESPDAGARKRRQIKIGGIPKKEKRTKDRLTIEDVLIKADELIEKKEYEEAEKLLINGLEVDPHNPKIYNKLGIIYIEQENYGDAKEAFKTSLKYDKNNALTHNNLGLALFNQGRYVEAIEAYKKSIQLNSLIPHRYINLGLTYSALRQYDKALDSYKKALVLDKNNEDYERLIREVKDKIEEMKEE</sequence>
<dbReference type="PROSITE" id="PS50293">
    <property type="entry name" value="TPR_REGION"/>
    <property type="match status" value="2"/>
</dbReference>
<evidence type="ECO:0000313" key="5">
    <source>
        <dbReference type="EMBL" id="HGT70643.1"/>
    </source>
</evidence>
<name>A0A7C4R5N2_UNCC3</name>
<keyword evidence="4" id="KW-0175">Coiled coil</keyword>
<dbReference type="Gene3D" id="1.25.40.10">
    <property type="entry name" value="Tetratricopeptide repeat domain"/>
    <property type="match status" value="2"/>
</dbReference>
<dbReference type="PANTHER" id="PTHR44943">
    <property type="entry name" value="CELLULOSE SYNTHASE OPERON PROTEIN C"/>
    <property type="match status" value="1"/>
</dbReference>
<accession>A0A7C4R5N2</accession>
<feature type="repeat" description="TPR" evidence="3">
    <location>
        <begin position="148"/>
        <end position="181"/>
    </location>
</feature>
<dbReference type="EMBL" id="DSYQ01000001">
    <property type="protein sequence ID" value="HGT70643.1"/>
    <property type="molecule type" value="Genomic_DNA"/>
</dbReference>
<dbReference type="AlphaFoldDB" id="A0A7C4R5N2"/>
<evidence type="ECO:0000256" key="1">
    <source>
        <dbReference type="ARBA" id="ARBA00022737"/>
    </source>
</evidence>
<feature type="coiled-coil region" evidence="4">
    <location>
        <begin position="208"/>
        <end position="235"/>
    </location>
</feature>
<evidence type="ECO:0000256" key="2">
    <source>
        <dbReference type="ARBA" id="ARBA00022803"/>
    </source>
</evidence>
<dbReference type="Pfam" id="PF13414">
    <property type="entry name" value="TPR_11"/>
    <property type="match status" value="1"/>
</dbReference>
<feature type="repeat" description="TPR" evidence="3">
    <location>
        <begin position="114"/>
        <end position="147"/>
    </location>
</feature>
<dbReference type="InterPro" id="IPR051685">
    <property type="entry name" value="Ycf3/AcsC/BcsC/TPR_MFPF"/>
</dbReference>
<evidence type="ECO:0000256" key="4">
    <source>
        <dbReference type="SAM" id="Coils"/>
    </source>
</evidence>
<dbReference type="PROSITE" id="PS50005">
    <property type="entry name" value="TPR"/>
    <property type="match status" value="3"/>
</dbReference>
<gene>
    <name evidence="5" type="ORF">ENT43_00075</name>
</gene>
<dbReference type="InterPro" id="IPR011990">
    <property type="entry name" value="TPR-like_helical_dom_sf"/>
</dbReference>